<dbReference type="SUPFAM" id="SSF69255">
    <property type="entry name" value="gp5 N-terminal domain-like"/>
    <property type="match status" value="1"/>
</dbReference>
<dbReference type="InterPro" id="IPR006533">
    <property type="entry name" value="T6SS_Vgr_RhsGE"/>
</dbReference>
<dbReference type="RefSeq" id="WP_085216714.1">
    <property type="nucleotide sequence ID" value="NZ_FXAM01000003.1"/>
</dbReference>
<evidence type="ECO:0000313" key="2">
    <source>
        <dbReference type="EMBL" id="SMF97695.1"/>
    </source>
</evidence>
<dbReference type="OrthoDB" id="9762420at2"/>
<protein>
    <submittedName>
        <fullName evidence="2">Rhs element Vgr protein</fullName>
    </submittedName>
</protein>
<dbReference type="NCBIfam" id="TIGR01646">
    <property type="entry name" value="vgr_GE"/>
    <property type="match status" value="1"/>
</dbReference>
<evidence type="ECO:0000259" key="1">
    <source>
        <dbReference type="Pfam" id="PF04717"/>
    </source>
</evidence>
<dbReference type="EMBL" id="FXAM01000003">
    <property type="protein sequence ID" value="SMF97695.1"/>
    <property type="molecule type" value="Genomic_DNA"/>
</dbReference>
<dbReference type="STRING" id="1760988.SAMN02949497_0265"/>
<gene>
    <name evidence="2" type="ORF">SAMN02949497_0265</name>
</gene>
<dbReference type="Proteomes" id="UP000192923">
    <property type="component" value="Unassembled WGS sequence"/>
</dbReference>
<dbReference type="Gene3D" id="2.40.50.230">
    <property type="entry name" value="Gp5 N-terminal domain"/>
    <property type="match status" value="1"/>
</dbReference>
<sequence>MGVVTATLTSDGQTMDPAWQVLSIDILREVGRIPWAELVLVDGDTAQRRFALSDDGFFDPAKRIAIKLRYENDPGSEQTVFGGLVVGQAVGAGRTGSTLTVTLKDAAVKLAQVPKSAVFSQETDDAVAKNMLEAAGLKAGDIAATQAVHPEIVQYACTDWDFLVSRADVNGLLVCVEDGVVSWRKIAPPATPVRTFEYGLDPVFALALEAQAEGQYGEVSSTAWDAKNQAMTTASPAQDASLSPGDLDASSLADALGGAARVLTQPAPVVAEELQAWADATLARSRLGLVRGRISVPGFAGLKLLDAIEIKGVGKHFNGKAQVTGWRHRVTEQGWITDLKLGLAADWFADRPGVAARRASGLLPPVGGLHVGVVDGYADDPDQEFRIKVRVPALGEGQAPLWARLAAPDAGQGRGFFCRPEPGDEVVLGFFNEDPRLPVIIGALFGSAHTPPEGFEQVSEQNNLKGWITKSGTRIAFDDQDRGQAKLAIETANHNKILLDDAAKSIQVEDQHGNRIVLDQNGITLATAKDLKLQADGKVEIQGSAVDVK</sequence>
<dbReference type="InterPro" id="IPR006531">
    <property type="entry name" value="Gp5/Vgr_OB"/>
</dbReference>
<organism evidence="2 3">
    <name type="scientific">Methylomagnum ishizawai</name>
    <dbReference type="NCBI Taxonomy" id="1760988"/>
    <lineage>
        <taxon>Bacteria</taxon>
        <taxon>Pseudomonadati</taxon>
        <taxon>Pseudomonadota</taxon>
        <taxon>Gammaproteobacteria</taxon>
        <taxon>Methylococcales</taxon>
        <taxon>Methylococcaceae</taxon>
        <taxon>Methylomagnum</taxon>
    </lineage>
</organism>
<dbReference type="SUPFAM" id="SSF69279">
    <property type="entry name" value="Phage tail proteins"/>
    <property type="match status" value="1"/>
</dbReference>
<evidence type="ECO:0000313" key="3">
    <source>
        <dbReference type="Proteomes" id="UP000192923"/>
    </source>
</evidence>
<dbReference type="AlphaFoldDB" id="A0A1Y6DE18"/>
<proteinExistence type="predicted"/>
<name>A0A1Y6DE18_9GAMM</name>
<keyword evidence="3" id="KW-1185">Reference proteome</keyword>
<dbReference type="Pfam" id="PF04717">
    <property type="entry name" value="Phage_base_V"/>
    <property type="match status" value="1"/>
</dbReference>
<feature type="domain" description="Gp5/Type VI secretion system Vgr protein OB-fold" evidence="1">
    <location>
        <begin position="372"/>
        <end position="445"/>
    </location>
</feature>
<dbReference type="InterPro" id="IPR037026">
    <property type="entry name" value="Vgr_OB-fold_dom_sf"/>
</dbReference>
<accession>A0A1Y6DE18</accession>
<reference evidence="2 3" key="1">
    <citation type="submission" date="2016-12" db="EMBL/GenBank/DDBJ databases">
        <authorList>
            <person name="Song W.-J."/>
            <person name="Kurnit D.M."/>
        </authorList>
    </citation>
    <scope>NUCLEOTIDE SEQUENCE [LARGE SCALE GENOMIC DNA]</scope>
    <source>
        <strain evidence="2 3">175</strain>
    </source>
</reference>